<gene>
    <name evidence="1" type="ORF">P8625_14975</name>
</gene>
<name>A0ABY8L1W6_9FLAO</name>
<protein>
    <submittedName>
        <fullName evidence="1">GYDIA family GHMP kinase</fullName>
    </submittedName>
</protein>
<evidence type="ECO:0000313" key="2">
    <source>
        <dbReference type="Proteomes" id="UP001232001"/>
    </source>
</evidence>
<organism evidence="1 2">
    <name type="scientific">Tenacibaculum tangerinum</name>
    <dbReference type="NCBI Taxonomy" id="3038772"/>
    <lineage>
        <taxon>Bacteria</taxon>
        <taxon>Pseudomonadati</taxon>
        <taxon>Bacteroidota</taxon>
        <taxon>Flavobacteriia</taxon>
        <taxon>Flavobacteriales</taxon>
        <taxon>Flavobacteriaceae</taxon>
        <taxon>Tenacibaculum</taxon>
    </lineage>
</organism>
<sequence length="340" mass="38059">MEKDTNPWVAERSRSYSNGKLLLTGEYAVLDGATALAVPTKFGQDLVVEPIKEPQLIWGSFTHTRECWFEASFDIPKLRLTSATFTSDKEGSAEFIAETLHTILLEAKKLNPDFLNSENGFIVKTNLTFPQNWGLGSSSTLINNIATWANVNPFTLLWNAFSGSGYDIACAKHNAPILYRLEVASTTLSHQSTTLSNQSTKSNYQPIVKEVAFSPSFSEELFFVHLNQKQNSREGIAHYKKHRTEAKTLLPEIDNLTQAFLKANSSKDLEKVMVAHEQLIGSIIKQDTVKKRLFPDYFGEVKSLGAWGGDFVLVTGTNDTPSYFQEKGFNTILPYKKMIL</sequence>
<dbReference type="Proteomes" id="UP001232001">
    <property type="component" value="Chromosome"/>
</dbReference>
<dbReference type="GO" id="GO:0016301">
    <property type="term" value="F:kinase activity"/>
    <property type="evidence" value="ECO:0007669"/>
    <property type="project" value="UniProtKB-KW"/>
</dbReference>
<dbReference type="EMBL" id="CP122539">
    <property type="protein sequence ID" value="WGH75355.1"/>
    <property type="molecule type" value="Genomic_DNA"/>
</dbReference>
<dbReference type="NCBIfam" id="NF040656">
    <property type="entry name" value="GHMP_GYDIA"/>
    <property type="match status" value="1"/>
</dbReference>
<proteinExistence type="predicted"/>
<dbReference type="SUPFAM" id="SSF54211">
    <property type="entry name" value="Ribosomal protein S5 domain 2-like"/>
    <property type="match status" value="1"/>
</dbReference>
<keyword evidence="1" id="KW-0808">Transferase</keyword>
<dbReference type="Gene3D" id="3.30.230.10">
    <property type="match status" value="1"/>
</dbReference>
<dbReference type="InterPro" id="IPR047765">
    <property type="entry name" value="GHMP_GYDIA-like"/>
</dbReference>
<evidence type="ECO:0000313" key="1">
    <source>
        <dbReference type="EMBL" id="WGH75355.1"/>
    </source>
</evidence>
<dbReference type="InterPro" id="IPR020568">
    <property type="entry name" value="Ribosomal_Su5_D2-typ_SF"/>
</dbReference>
<keyword evidence="2" id="KW-1185">Reference proteome</keyword>
<dbReference type="RefSeq" id="WP_279651240.1">
    <property type="nucleotide sequence ID" value="NZ_CP122539.1"/>
</dbReference>
<accession>A0ABY8L1W6</accession>
<reference evidence="1 2" key="1">
    <citation type="submission" date="2023-04" db="EMBL/GenBank/DDBJ databases">
        <title>Tenacibaculum tangerinum sp. nov., isolated from sea tidal flat of South Korea.</title>
        <authorList>
            <person name="Lee S.H."/>
            <person name="Kim J.-J."/>
        </authorList>
    </citation>
    <scope>NUCLEOTIDE SEQUENCE [LARGE SCALE GENOMIC DNA]</scope>
    <source>
        <strain evidence="1 2">GRR-S3-23</strain>
    </source>
</reference>
<dbReference type="InterPro" id="IPR014721">
    <property type="entry name" value="Ribsml_uS5_D2-typ_fold_subgr"/>
</dbReference>
<keyword evidence="1" id="KW-0418">Kinase</keyword>